<evidence type="ECO:0000256" key="1">
    <source>
        <dbReference type="ARBA" id="ARBA00023002"/>
    </source>
</evidence>
<proteinExistence type="predicted"/>
<dbReference type="FunFam" id="3.40.50.970:FF:000022">
    <property type="entry name" value="2-oxoglutarate ferredoxin oxidoreductase alpha subunit"/>
    <property type="match status" value="1"/>
</dbReference>
<dbReference type="NCBIfam" id="TIGR03710">
    <property type="entry name" value="OAFO_sf"/>
    <property type="match status" value="1"/>
</dbReference>
<dbReference type="GO" id="GO:0006979">
    <property type="term" value="P:response to oxidative stress"/>
    <property type="evidence" value="ECO:0007669"/>
    <property type="project" value="TreeGrafter"/>
</dbReference>
<dbReference type="SUPFAM" id="SSF52922">
    <property type="entry name" value="TK C-terminal domain-like"/>
    <property type="match status" value="1"/>
</dbReference>
<sequence length="589" mass="63365">MTTSVDIVIEICGSAGEGTISAGEVMTRFMSSEGYDIVSFDSFPSEIRGFGKCVAHFRVSSEKVLSPGKYTDVLVALNDAHAITQMAGLRKDGVLIYDSKPPVCHEEDMSIAGWAEPGMTAYGIPMLELANKAAGNAKGRNMVAIGAVAALFGIDPEAMKAFIEARYKGKKQVIIDSNLASFSLGYEWTTSHVAKEDPYSFQGAAPPPPNGEQVIMNGNEAVAMAAMDSGLRLYAGYPITPATKIMEILSKRLGDFGGVMIQTEDEISAAGNVVGAGFSGKRAMTATSGPGFALMGEMINLAVMAEVPAVIVNSQRGGPSTGLPTKMEQSDLSAAVCGGTGDSPRVVFAPRDVMDCYAMTCLAFYTAEKYQTPVVILLDFYLSNSIRNIPKPDPPEEAMLSANVFPEDEDLDDYERFKITESGISPRTLPGMPYGMFVDTGLEHNTYGKPVYDGENHLAMTEKRFRKFKTLQAELPPVMESGTEGEVDIGILSWGSSSGAAEEAVRRARKKGHRIASFHSSVIYPLPEEALKAFSGRCKTLVVAELNHTGQYANLVAPVINREVHRLNLISGLPMASEDILEFIGKFKF</sequence>
<dbReference type="SUPFAM" id="SSF53323">
    <property type="entry name" value="Pyruvate-ferredoxin oxidoreductase, PFOR, domain III"/>
    <property type="match status" value="1"/>
</dbReference>
<name>A0A1G5GCG3_9BACT</name>
<dbReference type="InterPro" id="IPR009014">
    <property type="entry name" value="Transketo_C/PFOR_II"/>
</dbReference>
<dbReference type="InterPro" id="IPR029061">
    <property type="entry name" value="THDP-binding"/>
</dbReference>
<dbReference type="Pfam" id="PF01558">
    <property type="entry name" value="POR"/>
    <property type="match status" value="1"/>
</dbReference>
<dbReference type="STRING" id="419481.SAMN05216233_11070"/>
<dbReference type="InterPro" id="IPR002880">
    <property type="entry name" value="Pyrv_Fd/Flavodoxin_OxRdtase_N"/>
</dbReference>
<dbReference type="Gene3D" id="3.40.50.970">
    <property type="match status" value="1"/>
</dbReference>
<keyword evidence="1" id="KW-0560">Oxidoreductase</keyword>
<organism evidence="5 6">
    <name type="scientific">Desulfoluna spongiiphila</name>
    <dbReference type="NCBI Taxonomy" id="419481"/>
    <lineage>
        <taxon>Bacteria</taxon>
        <taxon>Pseudomonadati</taxon>
        <taxon>Thermodesulfobacteriota</taxon>
        <taxon>Desulfobacteria</taxon>
        <taxon>Desulfobacterales</taxon>
        <taxon>Desulfolunaceae</taxon>
        <taxon>Desulfoluna</taxon>
    </lineage>
</organism>
<evidence type="ECO:0000259" key="3">
    <source>
        <dbReference type="Pfam" id="PF01855"/>
    </source>
</evidence>
<dbReference type="CDD" id="cd07034">
    <property type="entry name" value="TPP_PYR_PFOR_IOR-alpha_like"/>
    <property type="match status" value="1"/>
</dbReference>
<dbReference type="InterPro" id="IPR019752">
    <property type="entry name" value="Pyrv/ketoisovalerate_OxRed_cat"/>
</dbReference>
<dbReference type="InterPro" id="IPR050722">
    <property type="entry name" value="Pyruvate:ferred/Flavod_OxRd"/>
</dbReference>
<dbReference type="OrthoDB" id="9794954at2"/>
<dbReference type="InterPro" id="IPR002869">
    <property type="entry name" value="Pyrv_flavodox_OxRed_cen"/>
</dbReference>
<feature type="domain" description="Pyruvate flavodoxin/ferredoxin oxidoreductase pyrimidine binding" evidence="3">
    <location>
        <begin position="225"/>
        <end position="460"/>
    </location>
</feature>
<dbReference type="Gene3D" id="3.40.920.10">
    <property type="entry name" value="Pyruvate-ferredoxin oxidoreductase, PFOR, domain III"/>
    <property type="match status" value="1"/>
</dbReference>
<gene>
    <name evidence="5" type="ORF">SAMN05216233_11070</name>
</gene>
<feature type="domain" description="Pyruvate/ketoisovalerate oxidoreductase catalytic" evidence="2">
    <location>
        <begin position="15"/>
        <end position="187"/>
    </location>
</feature>
<keyword evidence="6" id="KW-1185">Reference proteome</keyword>
<evidence type="ECO:0000313" key="5">
    <source>
        <dbReference type="EMBL" id="SCY49047.1"/>
    </source>
</evidence>
<dbReference type="Gene3D" id="3.40.50.920">
    <property type="match status" value="1"/>
</dbReference>
<dbReference type="InterPro" id="IPR033412">
    <property type="entry name" value="PFOR_II"/>
</dbReference>
<feature type="domain" description="Pyruvate:ferredoxin oxidoreductase core" evidence="4">
    <location>
        <begin position="488"/>
        <end position="573"/>
    </location>
</feature>
<dbReference type="InterPro" id="IPR022367">
    <property type="entry name" value="2-oxoacid/accept_OxRdtase_asu"/>
</dbReference>
<evidence type="ECO:0000259" key="2">
    <source>
        <dbReference type="Pfam" id="PF01558"/>
    </source>
</evidence>
<dbReference type="Pfam" id="PF01855">
    <property type="entry name" value="POR_N"/>
    <property type="match status" value="1"/>
</dbReference>
<dbReference type="PANTHER" id="PTHR32154:SF20">
    <property type="entry name" value="2-OXOGLUTARATE OXIDOREDUCTASE SUBUNIT KORA"/>
    <property type="match status" value="1"/>
</dbReference>
<dbReference type="Proteomes" id="UP000198870">
    <property type="component" value="Unassembled WGS sequence"/>
</dbReference>
<dbReference type="SUPFAM" id="SSF52518">
    <property type="entry name" value="Thiamin diphosphate-binding fold (THDP-binding)"/>
    <property type="match status" value="1"/>
</dbReference>
<dbReference type="Pfam" id="PF17147">
    <property type="entry name" value="PFOR_II"/>
    <property type="match status" value="1"/>
</dbReference>
<dbReference type="AlphaFoldDB" id="A0A1G5GCG3"/>
<protein>
    <submittedName>
        <fullName evidence="5">2-oxoglutarate ferredoxin oxidoreductase subunit alpha</fullName>
    </submittedName>
</protein>
<evidence type="ECO:0000259" key="4">
    <source>
        <dbReference type="Pfam" id="PF17147"/>
    </source>
</evidence>
<dbReference type="PANTHER" id="PTHR32154">
    <property type="entry name" value="PYRUVATE-FLAVODOXIN OXIDOREDUCTASE-RELATED"/>
    <property type="match status" value="1"/>
</dbReference>
<reference evidence="5 6" key="1">
    <citation type="submission" date="2016-10" db="EMBL/GenBank/DDBJ databases">
        <authorList>
            <person name="de Groot N.N."/>
        </authorList>
    </citation>
    <scope>NUCLEOTIDE SEQUENCE [LARGE SCALE GENOMIC DNA]</scope>
    <source>
        <strain evidence="5 6">AA1</strain>
    </source>
</reference>
<evidence type="ECO:0000313" key="6">
    <source>
        <dbReference type="Proteomes" id="UP000198870"/>
    </source>
</evidence>
<dbReference type="EMBL" id="FMUX01000010">
    <property type="protein sequence ID" value="SCY49047.1"/>
    <property type="molecule type" value="Genomic_DNA"/>
</dbReference>
<accession>A0A1G5GCG3</accession>
<dbReference type="GO" id="GO:0016903">
    <property type="term" value="F:oxidoreductase activity, acting on the aldehyde or oxo group of donors"/>
    <property type="evidence" value="ECO:0007669"/>
    <property type="project" value="InterPro"/>
</dbReference>
<dbReference type="RefSeq" id="WP_092211350.1">
    <property type="nucleotide sequence ID" value="NZ_FMUX01000010.1"/>
</dbReference>